<dbReference type="RefSeq" id="WP_007690007.1">
    <property type="nucleotide sequence ID" value="NZ_AJRK01000027.1"/>
</dbReference>
<evidence type="ECO:0000256" key="1">
    <source>
        <dbReference type="ARBA" id="ARBA00022801"/>
    </source>
</evidence>
<keyword evidence="5" id="KW-1133">Transmembrane helix</keyword>
<keyword evidence="1" id="KW-0378">Hydrolase</keyword>
<name>M0M6R1_9EURY</name>
<dbReference type="OrthoDB" id="31343at2157"/>
<dbReference type="PANTHER" id="PTHR43856">
    <property type="entry name" value="CARDIOLIPIN HYDROLASE"/>
    <property type="match status" value="1"/>
</dbReference>
<keyword evidence="2" id="KW-0442">Lipid degradation</keyword>
<dbReference type="Proteomes" id="UP000011566">
    <property type="component" value="Unassembled WGS sequence"/>
</dbReference>
<proteinExistence type="predicted"/>
<dbReference type="GO" id="GO:0016891">
    <property type="term" value="F:RNA endonuclease activity producing 5'-phosphomonoesters, hydrolytic mechanism"/>
    <property type="evidence" value="ECO:0007669"/>
    <property type="project" value="TreeGrafter"/>
</dbReference>
<dbReference type="SMART" id="SM00155">
    <property type="entry name" value="PLDc"/>
    <property type="match status" value="2"/>
</dbReference>
<keyword evidence="8" id="KW-1185">Reference proteome</keyword>
<evidence type="ECO:0000313" key="8">
    <source>
        <dbReference type="Proteomes" id="UP000011566"/>
    </source>
</evidence>
<dbReference type="AlphaFoldDB" id="M0M6R1"/>
<feature type="region of interest" description="Disordered" evidence="4">
    <location>
        <begin position="22"/>
        <end position="48"/>
    </location>
</feature>
<reference evidence="7 8" key="1">
    <citation type="journal article" date="2014" name="PLoS Genet.">
        <title>Phylogenetically driven sequencing of extremely halophilic archaea reveals strategies for static and dynamic osmo-response.</title>
        <authorList>
            <person name="Becker E.A."/>
            <person name="Seitzer P.M."/>
            <person name="Tritt A."/>
            <person name="Larsen D."/>
            <person name="Krusor M."/>
            <person name="Yao A.I."/>
            <person name="Wu D."/>
            <person name="Madern D."/>
            <person name="Eisen J.A."/>
            <person name="Darling A.E."/>
            <person name="Facciotti M.T."/>
        </authorList>
    </citation>
    <scope>NUCLEOTIDE SEQUENCE [LARGE SCALE GENOMIC DNA]</scope>
    <source>
        <strain evidence="7 8">100A6</strain>
    </source>
</reference>
<dbReference type="Gene3D" id="3.30.870.10">
    <property type="entry name" value="Endonuclease Chain A"/>
    <property type="match status" value="2"/>
</dbReference>
<evidence type="ECO:0000259" key="6">
    <source>
        <dbReference type="PROSITE" id="PS50035"/>
    </source>
</evidence>
<dbReference type="EMBL" id="AOMB01000005">
    <property type="protein sequence ID" value="EMA41406.1"/>
    <property type="molecule type" value="Genomic_DNA"/>
</dbReference>
<keyword evidence="5" id="KW-0812">Transmembrane</keyword>
<dbReference type="eggNOG" id="arCOG02039">
    <property type="taxonomic scope" value="Archaea"/>
</dbReference>
<evidence type="ECO:0000256" key="2">
    <source>
        <dbReference type="ARBA" id="ARBA00022963"/>
    </source>
</evidence>
<dbReference type="Pfam" id="PF13091">
    <property type="entry name" value="PLDc_2"/>
    <property type="match status" value="2"/>
</dbReference>
<dbReference type="PANTHER" id="PTHR43856:SF1">
    <property type="entry name" value="MITOCHONDRIAL CARDIOLIPIN HYDROLASE"/>
    <property type="match status" value="1"/>
</dbReference>
<accession>M0M6R1</accession>
<keyword evidence="3" id="KW-0443">Lipid metabolism</keyword>
<evidence type="ECO:0000313" key="7">
    <source>
        <dbReference type="EMBL" id="EMA41406.1"/>
    </source>
</evidence>
<feature type="transmembrane region" description="Helical" evidence="5">
    <location>
        <begin position="523"/>
        <end position="542"/>
    </location>
</feature>
<protein>
    <submittedName>
        <fullName evidence="7">Phospholipase D/transphosphatidylase</fullName>
    </submittedName>
</protein>
<comment type="caution">
    <text evidence="7">The sequence shown here is derived from an EMBL/GenBank/DDBJ whole genome shotgun (WGS) entry which is preliminary data.</text>
</comment>
<feature type="domain" description="PLD phosphodiesterase" evidence="6">
    <location>
        <begin position="452"/>
        <end position="479"/>
    </location>
</feature>
<evidence type="ECO:0000256" key="4">
    <source>
        <dbReference type="SAM" id="MobiDB-lite"/>
    </source>
</evidence>
<dbReference type="InterPro" id="IPR001736">
    <property type="entry name" value="PLipase_D/transphosphatidylase"/>
</dbReference>
<gene>
    <name evidence="7" type="ORF">C447_01090</name>
</gene>
<organism evidence="7 8">
    <name type="scientific">Halococcus hamelinensis 100A6</name>
    <dbReference type="NCBI Taxonomy" id="1132509"/>
    <lineage>
        <taxon>Archaea</taxon>
        <taxon>Methanobacteriati</taxon>
        <taxon>Methanobacteriota</taxon>
        <taxon>Stenosarchaea group</taxon>
        <taxon>Halobacteria</taxon>
        <taxon>Halobacteriales</taxon>
        <taxon>Halococcaceae</taxon>
        <taxon>Halococcus</taxon>
    </lineage>
</organism>
<sequence>MSVRLLPVVAVLAVALVAGPVAAGPGTSPSTTNGSATGPHIESVYPNPLADEDAGEYVLLDFPRSTNLSTWTLTDGETNVSLSNTTVSGRVAVTAEPNATRNATDASVLALDESVSLANAGDEVALVRDDRVVDETTYEDAPDAERWNRSADGWEWEPLGATAFAPVRTDAATATAFVLPDDPDVAVETIEVADHRVLLAGYTFSSERVARALKRAKQRGVRVRVLVDDAPVGGMSERQAAALNGLVAAGIPVDVVGGDWARYDYHHAKYAVVDDRALVTTENWKPSGVGGHSNRGWGAVVGGEAADTLAAVFRADDGWRDTVPWRAYRANHTFEPDGVANGTYPSNFEPKRVDVDGVQVLVAPDNAERALVARIDNATESVDVVQAAIGSRHQPFLEAAIRAARRGVRVRVLLSNAWYSADENEAMAEWINAQGKTGDLPLEAKVADPESTFEDVHAKGVVIDDDTAVVGSMNWNNNSARENREVAVVLEGEEAGEYYGRVFEADWTEDGGSGIDLGFDSPLPIGVLVAVVGVLVLGFVVARRIEFE</sequence>
<dbReference type="CDD" id="cd09128">
    <property type="entry name" value="PLDc_unchar1_2"/>
    <property type="match status" value="1"/>
</dbReference>
<dbReference type="SUPFAM" id="SSF56024">
    <property type="entry name" value="Phospholipase D/nuclease"/>
    <property type="match status" value="2"/>
</dbReference>
<evidence type="ECO:0000256" key="5">
    <source>
        <dbReference type="SAM" id="Phobius"/>
    </source>
</evidence>
<dbReference type="InterPro" id="IPR051406">
    <property type="entry name" value="PLD_domain"/>
</dbReference>
<dbReference type="InterPro" id="IPR025202">
    <property type="entry name" value="PLD-like_dom"/>
</dbReference>
<feature type="domain" description="PLD phosphodiesterase" evidence="6">
    <location>
        <begin position="262"/>
        <end position="288"/>
    </location>
</feature>
<dbReference type="PATRIC" id="fig|1132509.6.peg.259"/>
<dbReference type="GO" id="GO:0016042">
    <property type="term" value="P:lipid catabolic process"/>
    <property type="evidence" value="ECO:0007669"/>
    <property type="project" value="UniProtKB-KW"/>
</dbReference>
<keyword evidence="5" id="KW-0472">Membrane</keyword>
<feature type="compositionally biased region" description="Polar residues" evidence="4">
    <location>
        <begin position="27"/>
        <end position="36"/>
    </location>
</feature>
<evidence type="ECO:0000256" key="3">
    <source>
        <dbReference type="ARBA" id="ARBA00023098"/>
    </source>
</evidence>
<dbReference type="PROSITE" id="PS50035">
    <property type="entry name" value="PLD"/>
    <property type="match status" value="2"/>
</dbReference>